<reference evidence="2 3" key="1">
    <citation type="submission" date="2014-01" db="EMBL/GenBank/DDBJ databases">
        <title>Actinotalea ferrariae CF5-4.</title>
        <authorList>
            <person name="Chen F."/>
            <person name="Li Y."/>
            <person name="Wang G."/>
        </authorList>
    </citation>
    <scope>NUCLEOTIDE SEQUENCE [LARGE SCALE GENOMIC DNA]</scope>
    <source>
        <strain evidence="2 3">CF5-4</strain>
    </source>
</reference>
<organism evidence="2 3">
    <name type="scientific">Actinotalea ferrariae CF5-4</name>
    <dbReference type="NCBI Taxonomy" id="948458"/>
    <lineage>
        <taxon>Bacteria</taxon>
        <taxon>Bacillati</taxon>
        <taxon>Actinomycetota</taxon>
        <taxon>Actinomycetes</taxon>
        <taxon>Micrococcales</taxon>
        <taxon>Cellulomonadaceae</taxon>
        <taxon>Actinotalea</taxon>
    </lineage>
</organism>
<feature type="transmembrane region" description="Helical" evidence="1">
    <location>
        <begin position="114"/>
        <end position="133"/>
    </location>
</feature>
<dbReference type="OrthoDB" id="21325at2"/>
<feature type="transmembrane region" description="Helical" evidence="1">
    <location>
        <begin position="32"/>
        <end position="52"/>
    </location>
</feature>
<feature type="transmembrane region" description="Helical" evidence="1">
    <location>
        <begin position="228"/>
        <end position="248"/>
    </location>
</feature>
<proteinExistence type="predicted"/>
<evidence type="ECO:0000313" key="2">
    <source>
        <dbReference type="EMBL" id="EYR64311.1"/>
    </source>
</evidence>
<dbReference type="Proteomes" id="UP000019753">
    <property type="component" value="Unassembled WGS sequence"/>
</dbReference>
<feature type="transmembrane region" description="Helical" evidence="1">
    <location>
        <begin position="6"/>
        <end position="25"/>
    </location>
</feature>
<dbReference type="AlphaFoldDB" id="A0A021VT33"/>
<dbReference type="EMBL" id="AXCW01000037">
    <property type="protein sequence ID" value="EYR64311.1"/>
    <property type="molecule type" value="Genomic_DNA"/>
</dbReference>
<sequence>MPALMALVPVAVLVAAHLLATHLRGLAGRHEAAVVSAAGGISVAYVFLHLLPEVAAGARVVGESVEDLLVHVALQELLVFLVALAGFTVFYVAERYAAQHGSARHGGPGASSSAFGVHLAAFAAYNVAVAYTLPERVAEDPLSAAVFTLAVAVHVLVVDRGLDEHHPRRYGRVGRFVLAGALLLGWLLAAVAAPTSSLTVSLMTAVVAGSVLLTVFQEELPRARESRTWPFLAGLGGNALLLLALAVLEPATTA</sequence>
<accession>A0A021VT33</accession>
<dbReference type="RefSeq" id="WP_034223685.1">
    <property type="nucleotide sequence ID" value="NZ_AXCW01000037.1"/>
</dbReference>
<feature type="transmembrane region" description="Helical" evidence="1">
    <location>
        <begin position="72"/>
        <end position="93"/>
    </location>
</feature>
<evidence type="ECO:0000256" key="1">
    <source>
        <dbReference type="SAM" id="Phobius"/>
    </source>
</evidence>
<feature type="transmembrane region" description="Helical" evidence="1">
    <location>
        <begin position="198"/>
        <end position="216"/>
    </location>
</feature>
<keyword evidence="1" id="KW-1133">Transmembrane helix</keyword>
<comment type="caution">
    <text evidence="2">The sequence shown here is derived from an EMBL/GenBank/DDBJ whole genome shotgun (WGS) entry which is preliminary data.</text>
</comment>
<feature type="transmembrane region" description="Helical" evidence="1">
    <location>
        <begin position="174"/>
        <end position="192"/>
    </location>
</feature>
<keyword evidence="3" id="KW-1185">Reference proteome</keyword>
<protein>
    <submittedName>
        <fullName evidence="2">Membrane protein</fullName>
    </submittedName>
</protein>
<evidence type="ECO:0000313" key="3">
    <source>
        <dbReference type="Proteomes" id="UP000019753"/>
    </source>
</evidence>
<keyword evidence="1" id="KW-0472">Membrane</keyword>
<gene>
    <name evidence="2" type="ORF">N866_12515</name>
</gene>
<feature type="transmembrane region" description="Helical" evidence="1">
    <location>
        <begin position="145"/>
        <end position="162"/>
    </location>
</feature>
<keyword evidence="1" id="KW-0812">Transmembrane</keyword>
<name>A0A021VT33_9CELL</name>